<keyword evidence="2" id="KW-0547">Nucleotide-binding</keyword>
<dbReference type="Proteomes" id="UP000445000">
    <property type="component" value="Unassembled WGS sequence"/>
</dbReference>
<reference evidence="6" key="1">
    <citation type="submission" date="2020-01" db="EMBL/GenBank/DDBJ databases">
        <title>'Steroidobacter agaridevorans' sp. nov., agar-degrading bacteria isolated from rhizosphere soils.</title>
        <authorList>
            <person name="Ikenaga M."/>
            <person name="Kataoka M."/>
            <person name="Murouchi A."/>
            <person name="Katsuragi S."/>
            <person name="Sakai M."/>
        </authorList>
    </citation>
    <scope>NUCLEOTIDE SEQUENCE [LARGE SCALE GENOMIC DNA]</scope>
    <source>
        <strain evidence="6">YU21-B</strain>
    </source>
</reference>
<dbReference type="AlphaFoldDB" id="A0A829Y720"/>
<sequence>MLMSCAIAFEHVTHRYPHAVAVDDVSLRVEPGETVALIGPSGCGKSTLLKLAAGLVWPQQGTVFVTDRALAPDNLLEIRHRIGYVIQSGGLFPHMSAVDNVTLAARFLKRDRQWIADRVAELAELVQLPRDALERFPNNLSGGQRQRVSLMRALMLDPAVLLLDEPLGALDPMVRHGLQEDLRRLFQRLRKSVLLVTHDMAEAAFFSQHIVLMREGQVVQRGSYRDLIDAPAEQFVSDFVKAQRGLHAEALDA</sequence>
<evidence type="ECO:0000256" key="1">
    <source>
        <dbReference type="ARBA" id="ARBA00022448"/>
    </source>
</evidence>
<keyword evidence="3 5" id="KW-0067">ATP-binding</keyword>
<feature type="domain" description="ABC transporter" evidence="4">
    <location>
        <begin position="7"/>
        <end position="240"/>
    </location>
</feature>
<comment type="caution">
    <text evidence="5">The sequence shown here is derived from an EMBL/GenBank/DDBJ whole genome shotgun (WGS) entry which is preliminary data.</text>
</comment>
<accession>A0A829Y720</accession>
<gene>
    <name evidence="5" type="ORF">GCM10011487_10640</name>
</gene>
<dbReference type="SUPFAM" id="SSF52540">
    <property type="entry name" value="P-loop containing nucleoside triphosphate hydrolases"/>
    <property type="match status" value="1"/>
</dbReference>
<dbReference type="InterPro" id="IPR003439">
    <property type="entry name" value="ABC_transporter-like_ATP-bd"/>
</dbReference>
<evidence type="ECO:0000313" key="6">
    <source>
        <dbReference type="Proteomes" id="UP000445000"/>
    </source>
</evidence>
<keyword evidence="1" id="KW-0813">Transport</keyword>
<dbReference type="GO" id="GO:0016887">
    <property type="term" value="F:ATP hydrolysis activity"/>
    <property type="evidence" value="ECO:0007669"/>
    <property type="project" value="InterPro"/>
</dbReference>
<protein>
    <submittedName>
        <fullName evidence="5">ABC transporter ATP-binding protein</fullName>
    </submittedName>
</protein>
<dbReference type="InterPro" id="IPR050093">
    <property type="entry name" value="ABC_SmlMolc_Importer"/>
</dbReference>
<evidence type="ECO:0000259" key="4">
    <source>
        <dbReference type="PROSITE" id="PS50893"/>
    </source>
</evidence>
<keyword evidence="6" id="KW-1185">Reference proteome</keyword>
<name>A0A829Y720_9GAMM</name>
<dbReference type="Gene3D" id="3.40.50.300">
    <property type="entry name" value="P-loop containing nucleotide triphosphate hydrolases"/>
    <property type="match status" value="1"/>
</dbReference>
<dbReference type="GO" id="GO:0005524">
    <property type="term" value="F:ATP binding"/>
    <property type="evidence" value="ECO:0007669"/>
    <property type="project" value="UniProtKB-KW"/>
</dbReference>
<evidence type="ECO:0000256" key="3">
    <source>
        <dbReference type="ARBA" id="ARBA00022840"/>
    </source>
</evidence>
<dbReference type="PROSITE" id="PS50893">
    <property type="entry name" value="ABC_TRANSPORTER_2"/>
    <property type="match status" value="1"/>
</dbReference>
<dbReference type="InterPro" id="IPR003593">
    <property type="entry name" value="AAA+_ATPase"/>
</dbReference>
<dbReference type="PANTHER" id="PTHR42781">
    <property type="entry name" value="SPERMIDINE/PUTRESCINE IMPORT ATP-BINDING PROTEIN POTA"/>
    <property type="match status" value="1"/>
</dbReference>
<organism evidence="5 6">
    <name type="scientific">Steroidobacter agaridevorans</name>
    <dbReference type="NCBI Taxonomy" id="2695856"/>
    <lineage>
        <taxon>Bacteria</taxon>
        <taxon>Pseudomonadati</taxon>
        <taxon>Pseudomonadota</taxon>
        <taxon>Gammaproteobacteria</taxon>
        <taxon>Steroidobacterales</taxon>
        <taxon>Steroidobacteraceae</taxon>
        <taxon>Steroidobacter</taxon>
    </lineage>
</organism>
<evidence type="ECO:0000313" key="5">
    <source>
        <dbReference type="EMBL" id="GFE79064.1"/>
    </source>
</evidence>
<dbReference type="PANTHER" id="PTHR42781:SF4">
    <property type="entry name" value="SPERMIDINE_PUTRESCINE IMPORT ATP-BINDING PROTEIN POTA"/>
    <property type="match status" value="1"/>
</dbReference>
<dbReference type="GO" id="GO:0015697">
    <property type="term" value="P:quaternary ammonium group transport"/>
    <property type="evidence" value="ECO:0007669"/>
    <property type="project" value="UniProtKB-ARBA"/>
</dbReference>
<dbReference type="FunFam" id="3.40.50.300:FF:000425">
    <property type="entry name" value="Probable ABC transporter, ATP-binding subunit"/>
    <property type="match status" value="1"/>
</dbReference>
<proteinExistence type="predicted"/>
<evidence type="ECO:0000256" key="2">
    <source>
        <dbReference type="ARBA" id="ARBA00022741"/>
    </source>
</evidence>
<dbReference type="EMBL" id="BLJN01000001">
    <property type="protein sequence ID" value="GFE79064.1"/>
    <property type="molecule type" value="Genomic_DNA"/>
</dbReference>
<dbReference type="RefSeq" id="WP_209005392.1">
    <property type="nucleotide sequence ID" value="NZ_BLJN01000001.1"/>
</dbReference>
<dbReference type="Pfam" id="PF00005">
    <property type="entry name" value="ABC_tran"/>
    <property type="match status" value="1"/>
</dbReference>
<dbReference type="SMART" id="SM00382">
    <property type="entry name" value="AAA"/>
    <property type="match status" value="1"/>
</dbReference>
<dbReference type="InterPro" id="IPR027417">
    <property type="entry name" value="P-loop_NTPase"/>
</dbReference>